<dbReference type="Proteomes" id="UP000309872">
    <property type="component" value="Unassembled WGS sequence"/>
</dbReference>
<dbReference type="PROSITE" id="PS51186">
    <property type="entry name" value="GNAT"/>
    <property type="match status" value="1"/>
</dbReference>
<organism evidence="2 3">
    <name type="scientific">Sphingobacterium alkalisoli</name>
    <dbReference type="NCBI Taxonomy" id="1874115"/>
    <lineage>
        <taxon>Bacteria</taxon>
        <taxon>Pseudomonadati</taxon>
        <taxon>Bacteroidota</taxon>
        <taxon>Sphingobacteriia</taxon>
        <taxon>Sphingobacteriales</taxon>
        <taxon>Sphingobacteriaceae</taxon>
        <taxon>Sphingobacterium</taxon>
    </lineage>
</organism>
<dbReference type="InterPro" id="IPR039143">
    <property type="entry name" value="GNPNAT1-like"/>
</dbReference>
<dbReference type="PANTHER" id="PTHR13355">
    <property type="entry name" value="GLUCOSAMINE 6-PHOSPHATE N-ACETYLTRANSFERASE"/>
    <property type="match status" value="1"/>
</dbReference>
<sequence>MEEVTITTFTIQDIPHIAHMQPEGWDDIRKEFVLYAMQTFCKPVKIVQYNRIIGLGTLIIHQDSAWLGHIIVDSSCRGRGIGTLIVEHLVALAHSHDIYTIHLIATDLGAPVYRKVGFRDAGLYATFRKTIENTPAKIDPHIESIKPSHRQQILQLDRETTGENRRTLLDLHLQCGFVFEIKGEIEGFYLPYLGQGPIYARTERAGLSLMELKYSVSNIVILPQDNLAGTVFLANNGFEIQEFTAIRMVLGRETPWLPQQVYSRIGGNYG</sequence>
<dbReference type="GO" id="GO:0008080">
    <property type="term" value="F:N-acetyltransferase activity"/>
    <property type="evidence" value="ECO:0007669"/>
    <property type="project" value="TreeGrafter"/>
</dbReference>
<evidence type="ECO:0000313" key="2">
    <source>
        <dbReference type="EMBL" id="TJY63994.1"/>
    </source>
</evidence>
<proteinExistence type="predicted"/>
<dbReference type="Gene3D" id="3.40.630.30">
    <property type="match status" value="1"/>
</dbReference>
<dbReference type="PANTHER" id="PTHR13355:SF15">
    <property type="entry name" value="GCN5-RELATED N-ACETYLTRANSFERASE 3, CHLOROPLASTIC"/>
    <property type="match status" value="1"/>
</dbReference>
<dbReference type="SUPFAM" id="SSF55729">
    <property type="entry name" value="Acyl-CoA N-acyltransferases (Nat)"/>
    <property type="match status" value="1"/>
</dbReference>
<comment type="caution">
    <text evidence="2">The sequence shown here is derived from an EMBL/GenBank/DDBJ whole genome shotgun (WGS) entry which is preliminary data.</text>
</comment>
<dbReference type="OrthoDB" id="1096234at2"/>
<keyword evidence="2" id="KW-0808">Transferase</keyword>
<feature type="domain" description="N-acetyltransferase" evidence="1">
    <location>
        <begin position="4"/>
        <end position="149"/>
    </location>
</feature>
<keyword evidence="3" id="KW-1185">Reference proteome</keyword>
<evidence type="ECO:0000313" key="3">
    <source>
        <dbReference type="Proteomes" id="UP000309872"/>
    </source>
</evidence>
<dbReference type="Gene3D" id="3.40.630.90">
    <property type="match status" value="1"/>
</dbReference>
<dbReference type="EMBL" id="SUKA01000005">
    <property type="protein sequence ID" value="TJY63994.1"/>
    <property type="molecule type" value="Genomic_DNA"/>
</dbReference>
<dbReference type="RefSeq" id="WP_136821985.1">
    <property type="nucleotide sequence ID" value="NZ_BMJX01000005.1"/>
</dbReference>
<protein>
    <submittedName>
        <fullName evidence="2">GNAT family N-acetyltransferase</fullName>
    </submittedName>
</protein>
<name>A0A4U0GZ32_9SPHI</name>
<evidence type="ECO:0000259" key="1">
    <source>
        <dbReference type="PROSITE" id="PS51186"/>
    </source>
</evidence>
<dbReference type="InterPro" id="IPR000182">
    <property type="entry name" value="GNAT_dom"/>
</dbReference>
<dbReference type="AlphaFoldDB" id="A0A4U0GZ32"/>
<gene>
    <name evidence="2" type="ORF">FAZ19_17215</name>
</gene>
<accession>A0A4U0GZ32</accession>
<dbReference type="InterPro" id="IPR016181">
    <property type="entry name" value="Acyl_CoA_acyltransferase"/>
</dbReference>
<dbReference type="Pfam" id="PF13508">
    <property type="entry name" value="Acetyltransf_7"/>
    <property type="match status" value="1"/>
</dbReference>
<reference evidence="2 3" key="1">
    <citation type="submission" date="2019-04" db="EMBL/GenBank/DDBJ databases">
        <title>Sphingobacterium olei sp. nov., isolated from oil-contaminated soil.</title>
        <authorList>
            <person name="Liu B."/>
        </authorList>
    </citation>
    <scope>NUCLEOTIDE SEQUENCE [LARGE SCALE GENOMIC DNA]</scope>
    <source>
        <strain evidence="2 3">Y3L14</strain>
    </source>
</reference>
<dbReference type="CDD" id="cd04301">
    <property type="entry name" value="NAT_SF"/>
    <property type="match status" value="1"/>
</dbReference>